<dbReference type="InterPro" id="IPR051917">
    <property type="entry name" value="Transposase-Integrase"/>
</dbReference>
<dbReference type="AlphaFoldDB" id="A0A1N6EUD2"/>
<evidence type="ECO:0000313" key="3">
    <source>
        <dbReference type="Proteomes" id="UP000184758"/>
    </source>
</evidence>
<dbReference type="NCBIfam" id="NF033563">
    <property type="entry name" value="transpos_IS30"/>
    <property type="match status" value="1"/>
</dbReference>
<evidence type="ECO:0000259" key="1">
    <source>
        <dbReference type="PROSITE" id="PS50994"/>
    </source>
</evidence>
<dbReference type="Gene3D" id="3.30.420.10">
    <property type="entry name" value="Ribonuclease H-like superfamily/Ribonuclease H"/>
    <property type="match status" value="1"/>
</dbReference>
<dbReference type="OrthoDB" id="9776104at2"/>
<dbReference type="InterPro" id="IPR012337">
    <property type="entry name" value="RNaseH-like_sf"/>
</dbReference>
<dbReference type="InterPro" id="IPR001584">
    <property type="entry name" value="Integrase_cat-core"/>
</dbReference>
<evidence type="ECO:0000313" key="2">
    <source>
        <dbReference type="EMBL" id="SIN86689.1"/>
    </source>
</evidence>
<dbReference type="Proteomes" id="UP000184758">
    <property type="component" value="Unassembled WGS sequence"/>
</dbReference>
<organism evidence="2 3">
    <name type="scientific">Carnobacterium alterfunditum</name>
    <dbReference type="NCBI Taxonomy" id="28230"/>
    <lineage>
        <taxon>Bacteria</taxon>
        <taxon>Bacillati</taxon>
        <taxon>Bacillota</taxon>
        <taxon>Bacilli</taxon>
        <taxon>Lactobacillales</taxon>
        <taxon>Carnobacteriaceae</taxon>
        <taxon>Carnobacterium</taxon>
    </lineage>
</organism>
<dbReference type="InterPro" id="IPR053392">
    <property type="entry name" value="Transposase_IS30-like"/>
</dbReference>
<dbReference type="GO" id="GO:0015074">
    <property type="term" value="P:DNA integration"/>
    <property type="evidence" value="ECO:0007669"/>
    <property type="project" value="InterPro"/>
</dbReference>
<dbReference type="GO" id="GO:0032196">
    <property type="term" value="P:transposition"/>
    <property type="evidence" value="ECO:0007669"/>
    <property type="project" value="TreeGrafter"/>
</dbReference>
<dbReference type="GO" id="GO:0005829">
    <property type="term" value="C:cytosol"/>
    <property type="evidence" value="ECO:0007669"/>
    <property type="project" value="TreeGrafter"/>
</dbReference>
<protein>
    <submittedName>
        <fullName evidence="2">Transposase and inactivated derivatives, IS30 family</fullName>
    </submittedName>
</protein>
<accession>A0A1N6EUD2</accession>
<reference evidence="3" key="1">
    <citation type="submission" date="2016-11" db="EMBL/GenBank/DDBJ databases">
        <authorList>
            <person name="Varghese N."/>
            <person name="Submissions S."/>
        </authorList>
    </citation>
    <scope>NUCLEOTIDE SEQUENCE [LARGE SCALE GENOMIC DNA]</scope>
    <source>
        <strain evidence="3">313</strain>
    </source>
</reference>
<name>A0A1N6EUD2_9LACT</name>
<dbReference type="GO" id="GO:0004803">
    <property type="term" value="F:transposase activity"/>
    <property type="evidence" value="ECO:0007669"/>
    <property type="project" value="TreeGrafter"/>
</dbReference>
<proteinExistence type="predicted"/>
<sequence>MTYTHLTTDELVMIESYYHKNISVAKIAIYLNRTRTPIYTVINFLKEGHTALEYYQQYKENKRRCGRHRIVLPKKQQAYIKDKVAQGWTPDVIIGRAEESIKCSVRTLYRQFKEKIFDETTLPMKRKRKPNGHKERRRKQAFKRNIAERVKDYPQFTKEFGHIEGDTIVGVQHKSAIITLVERLSKVIITLKSDGRKARDIETAMNHWFQVIPRNLFRSITFDCGKEFSNWKSLCNRHDSAIYFADPGTPSQRALNENSNGLLRKDGLPKEMDFNQVDQSFVSSVADKRNNIPRKSLKYQTPLEVFLSYMSEDILSSLI</sequence>
<dbReference type="RefSeq" id="WP_034546699.1">
    <property type="nucleotide sequence ID" value="NZ_FSRN01000001.1"/>
</dbReference>
<dbReference type="InterPro" id="IPR036397">
    <property type="entry name" value="RNaseH_sf"/>
</dbReference>
<dbReference type="EMBL" id="FSRN01000001">
    <property type="protein sequence ID" value="SIN86689.1"/>
    <property type="molecule type" value="Genomic_DNA"/>
</dbReference>
<gene>
    <name evidence="2" type="ORF">SAMN05878443_0210</name>
</gene>
<dbReference type="STRING" id="28230.SAMN05878443_0210"/>
<feature type="domain" description="Integrase catalytic" evidence="1">
    <location>
        <begin position="150"/>
        <end position="310"/>
    </location>
</feature>
<dbReference type="PROSITE" id="PS50994">
    <property type="entry name" value="INTEGRASE"/>
    <property type="match status" value="1"/>
</dbReference>
<dbReference type="PANTHER" id="PTHR10948">
    <property type="entry name" value="TRANSPOSASE"/>
    <property type="match status" value="1"/>
</dbReference>
<keyword evidence="3" id="KW-1185">Reference proteome</keyword>
<dbReference type="eggNOG" id="COG2826">
    <property type="taxonomic scope" value="Bacteria"/>
</dbReference>
<dbReference type="SUPFAM" id="SSF53098">
    <property type="entry name" value="Ribonuclease H-like"/>
    <property type="match status" value="1"/>
</dbReference>
<dbReference type="PANTHER" id="PTHR10948:SF23">
    <property type="entry name" value="TRANSPOSASE INSI FOR INSERTION SEQUENCE ELEMENT IS30A-RELATED"/>
    <property type="match status" value="1"/>
</dbReference>
<dbReference type="GO" id="GO:0003676">
    <property type="term" value="F:nucleic acid binding"/>
    <property type="evidence" value="ECO:0007669"/>
    <property type="project" value="InterPro"/>
</dbReference>